<keyword evidence="11 17" id="KW-0133">Cell shape</keyword>
<dbReference type="Pfam" id="PF21799">
    <property type="entry name" value="MurD-like_N"/>
    <property type="match status" value="1"/>
</dbReference>
<organism evidence="21 22">
    <name type="scientific">Facklamia lactis</name>
    <dbReference type="NCBI Taxonomy" id="2749967"/>
    <lineage>
        <taxon>Bacteria</taxon>
        <taxon>Bacillati</taxon>
        <taxon>Bacillota</taxon>
        <taxon>Bacilli</taxon>
        <taxon>Lactobacillales</taxon>
        <taxon>Aerococcaceae</taxon>
        <taxon>Facklamia</taxon>
    </lineage>
</organism>
<dbReference type="SUPFAM" id="SSF51984">
    <property type="entry name" value="MurCD N-terminal domain"/>
    <property type="match status" value="1"/>
</dbReference>
<evidence type="ECO:0000256" key="17">
    <source>
        <dbReference type="HAMAP-Rule" id="MF_00639"/>
    </source>
</evidence>
<keyword evidence="22" id="KW-1185">Reference proteome</keyword>
<dbReference type="Gene3D" id="3.40.1190.10">
    <property type="entry name" value="Mur-like, catalytic domain"/>
    <property type="match status" value="1"/>
</dbReference>
<evidence type="ECO:0000256" key="16">
    <source>
        <dbReference type="ARBA" id="ARBA00047632"/>
    </source>
</evidence>
<evidence type="ECO:0000259" key="19">
    <source>
        <dbReference type="Pfam" id="PF02875"/>
    </source>
</evidence>
<comment type="similarity">
    <text evidence="4 17">Belongs to the MurCDEF family.</text>
</comment>
<dbReference type="InterPro" id="IPR036615">
    <property type="entry name" value="Mur_ligase_C_dom_sf"/>
</dbReference>
<keyword evidence="9 17" id="KW-0547">Nucleotide-binding</keyword>
<keyword evidence="17 18" id="KW-0131">Cell cycle</keyword>
<dbReference type="GO" id="GO:0008764">
    <property type="term" value="F:UDP-N-acetylmuramoylalanine-D-glutamate ligase activity"/>
    <property type="evidence" value="ECO:0007669"/>
    <property type="project" value="UniProtKB-EC"/>
</dbReference>
<accession>A0ABS0LNF6</accession>
<evidence type="ECO:0000256" key="13">
    <source>
        <dbReference type="ARBA" id="ARBA00023316"/>
    </source>
</evidence>
<name>A0ABS0LNF6_9LACT</name>
<keyword evidence="17 18" id="KW-0132">Cell division</keyword>
<dbReference type="EC" id="6.3.2.9" evidence="5 17"/>
<comment type="catalytic activity">
    <reaction evidence="16 17 18">
        <text>UDP-N-acetyl-alpha-D-muramoyl-L-alanine + D-glutamate + ATP = UDP-N-acetyl-alpha-D-muramoyl-L-alanyl-D-glutamate + ADP + phosphate + H(+)</text>
        <dbReference type="Rhea" id="RHEA:16429"/>
        <dbReference type="ChEBI" id="CHEBI:15378"/>
        <dbReference type="ChEBI" id="CHEBI:29986"/>
        <dbReference type="ChEBI" id="CHEBI:30616"/>
        <dbReference type="ChEBI" id="CHEBI:43474"/>
        <dbReference type="ChEBI" id="CHEBI:83898"/>
        <dbReference type="ChEBI" id="CHEBI:83900"/>
        <dbReference type="ChEBI" id="CHEBI:456216"/>
        <dbReference type="EC" id="6.3.2.9"/>
    </reaction>
</comment>
<protein>
    <recommendedName>
        <fullName evidence="6 17">UDP-N-acetylmuramoylalanine--D-glutamate ligase</fullName>
        <ecNumber evidence="5 17">6.3.2.9</ecNumber>
    </recommendedName>
    <alternativeName>
        <fullName evidence="15 17">D-glutamic acid-adding enzyme</fullName>
    </alternativeName>
    <alternativeName>
        <fullName evidence="14 17">UDP-N-acetylmuramoyl-L-alanyl-D-glutamate synthetase</fullName>
    </alternativeName>
</protein>
<evidence type="ECO:0000256" key="14">
    <source>
        <dbReference type="ARBA" id="ARBA00030398"/>
    </source>
</evidence>
<evidence type="ECO:0000259" key="20">
    <source>
        <dbReference type="Pfam" id="PF08245"/>
    </source>
</evidence>
<dbReference type="InterPro" id="IPR005762">
    <property type="entry name" value="MurD"/>
</dbReference>
<feature type="domain" description="Mur ligase C-terminal" evidence="19">
    <location>
        <begin position="321"/>
        <end position="434"/>
    </location>
</feature>
<keyword evidence="12 17" id="KW-0573">Peptidoglycan synthesis</keyword>
<dbReference type="InterPro" id="IPR036565">
    <property type="entry name" value="Mur-like_cat_sf"/>
</dbReference>
<evidence type="ECO:0000256" key="6">
    <source>
        <dbReference type="ARBA" id="ARBA00015655"/>
    </source>
</evidence>
<sequence length="462" mass="51475">MYVIDRGAKRMTNRYQNQNVLVLGYALTGKSVVDYLLRENANITLNDRGDLSQDPSVDLLLKAGVKVVDGGHPIELLEGIDMVVKSPVIPYSIEIIQEAIHQKIPVYTDVELAYLHSQAPIIGITGSNGKTTTTSLIQEILNKGIEGQAFLAGNIGIPSLEVAQMASENDRIVMELSSFQLMGIENFRPKIAVFTNIYSAHLDFHGSREEYVRAKLQLIKNLTAEDYLVYNADQEELVELLADSPAIKCPFSRKEYLEKGACLANQGLYYDGERILEQSSIAMPGDHNIENVLAAMAVAKIEGVANDDIEQVVSQYHGMPHRIQYFATYQGVKYYNDSKATNTTATITALKSFEQDLIYIGGGLDRGNDFKDLIPYLKTVKAAYLYGESKEKMAHDFQAAGVPRIETVENLAEASRRAIEMSQPGQVVLFSPACASWDQYQNYEVRGQEFMDQVHDYCRGLE</sequence>
<evidence type="ECO:0000256" key="2">
    <source>
        <dbReference type="ARBA" id="ARBA00004496"/>
    </source>
</evidence>
<dbReference type="Proteomes" id="UP000721415">
    <property type="component" value="Unassembled WGS sequence"/>
</dbReference>
<dbReference type="NCBIfam" id="TIGR01087">
    <property type="entry name" value="murD"/>
    <property type="match status" value="1"/>
</dbReference>
<dbReference type="SUPFAM" id="SSF53623">
    <property type="entry name" value="MurD-like peptide ligases, catalytic domain"/>
    <property type="match status" value="1"/>
</dbReference>
<keyword evidence="10 17" id="KW-0067">ATP-binding</keyword>
<dbReference type="PANTHER" id="PTHR43692:SF1">
    <property type="entry name" value="UDP-N-ACETYLMURAMOYLALANINE--D-GLUTAMATE LIGASE"/>
    <property type="match status" value="1"/>
</dbReference>
<dbReference type="SUPFAM" id="SSF53244">
    <property type="entry name" value="MurD-like peptide ligases, peptide-binding domain"/>
    <property type="match status" value="1"/>
</dbReference>
<keyword evidence="13 17" id="KW-0961">Cell wall biogenesis/degradation</keyword>
<comment type="subcellular location">
    <subcellularLocation>
        <location evidence="2 17 18">Cytoplasm</location>
    </subcellularLocation>
</comment>
<evidence type="ECO:0000256" key="18">
    <source>
        <dbReference type="RuleBase" id="RU003664"/>
    </source>
</evidence>
<dbReference type="HAMAP" id="MF_00639">
    <property type="entry name" value="MurD"/>
    <property type="match status" value="1"/>
</dbReference>
<reference evidence="21 22" key="1">
    <citation type="submission" date="2020-07" db="EMBL/GenBank/DDBJ databases">
        <title>Facklamia lactis sp. nov., isolated from raw milk.</title>
        <authorList>
            <person name="Doll E.V."/>
            <person name="Huptas C."/>
            <person name="Staib L."/>
            <person name="Wenning M."/>
            <person name="Scherer S."/>
        </authorList>
    </citation>
    <scope>NUCLEOTIDE SEQUENCE [LARGE SCALE GENOMIC DNA]</scope>
    <source>
        <strain evidence="21 22">DSM 111018</strain>
    </source>
</reference>
<feature type="binding site" evidence="17">
    <location>
        <begin position="126"/>
        <end position="132"/>
    </location>
    <ligand>
        <name>ATP</name>
        <dbReference type="ChEBI" id="CHEBI:30616"/>
    </ligand>
</feature>
<evidence type="ECO:0000256" key="1">
    <source>
        <dbReference type="ARBA" id="ARBA00002734"/>
    </source>
</evidence>
<evidence type="ECO:0000313" key="21">
    <source>
        <dbReference type="EMBL" id="MBG9985678.1"/>
    </source>
</evidence>
<keyword evidence="8 17" id="KW-0436">Ligase</keyword>
<evidence type="ECO:0000256" key="4">
    <source>
        <dbReference type="ARBA" id="ARBA00010416"/>
    </source>
</evidence>
<evidence type="ECO:0000256" key="11">
    <source>
        <dbReference type="ARBA" id="ARBA00022960"/>
    </source>
</evidence>
<evidence type="ECO:0000256" key="15">
    <source>
        <dbReference type="ARBA" id="ARBA00032324"/>
    </source>
</evidence>
<evidence type="ECO:0000256" key="8">
    <source>
        <dbReference type="ARBA" id="ARBA00022598"/>
    </source>
</evidence>
<evidence type="ECO:0000256" key="7">
    <source>
        <dbReference type="ARBA" id="ARBA00022490"/>
    </source>
</evidence>
<comment type="caution">
    <text evidence="21">The sequence shown here is derived from an EMBL/GenBank/DDBJ whole genome shotgun (WGS) entry which is preliminary data.</text>
</comment>
<evidence type="ECO:0000256" key="3">
    <source>
        <dbReference type="ARBA" id="ARBA00004752"/>
    </source>
</evidence>
<dbReference type="EMBL" id="JACBXQ010000001">
    <property type="protein sequence ID" value="MBG9985678.1"/>
    <property type="molecule type" value="Genomic_DNA"/>
</dbReference>
<keyword evidence="7 17" id="KW-0963">Cytoplasm</keyword>
<evidence type="ECO:0000256" key="9">
    <source>
        <dbReference type="ARBA" id="ARBA00022741"/>
    </source>
</evidence>
<dbReference type="PANTHER" id="PTHR43692">
    <property type="entry name" value="UDP-N-ACETYLMURAMOYLALANINE--D-GLUTAMATE LIGASE"/>
    <property type="match status" value="1"/>
</dbReference>
<dbReference type="Pfam" id="PF08245">
    <property type="entry name" value="Mur_ligase_M"/>
    <property type="match status" value="1"/>
</dbReference>
<comment type="pathway">
    <text evidence="3 17 18">Cell wall biogenesis; peptidoglycan biosynthesis.</text>
</comment>
<evidence type="ECO:0000256" key="5">
    <source>
        <dbReference type="ARBA" id="ARBA00012212"/>
    </source>
</evidence>
<dbReference type="Pfam" id="PF02875">
    <property type="entry name" value="Mur_ligase_C"/>
    <property type="match status" value="1"/>
</dbReference>
<evidence type="ECO:0000256" key="12">
    <source>
        <dbReference type="ARBA" id="ARBA00022984"/>
    </source>
</evidence>
<proteinExistence type="inferred from homology"/>
<feature type="domain" description="Mur ligase central" evidence="20">
    <location>
        <begin position="124"/>
        <end position="299"/>
    </location>
</feature>
<dbReference type="InterPro" id="IPR004101">
    <property type="entry name" value="Mur_ligase_C"/>
</dbReference>
<dbReference type="Gene3D" id="3.40.50.720">
    <property type="entry name" value="NAD(P)-binding Rossmann-like Domain"/>
    <property type="match status" value="1"/>
</dbReference>
<dbReference type="Gene3D" id="3.90.190.20">
    <property type="entry name" value="Mur ligase, C-terminal domain"/>
    <property type="match status" value="1"/>
</dbReference>
<gene>
    <name evidence="17" type="primary">murD</name>
    <name evidence="21" type="ORF">HZY91_02080</name>
</gene>
<comment type="function">
    <text evidence="1 17 18">Cell wall formation. Catalyzes the addition of glutamate to the nucleotide precursor UDP-N-acetylmuramoyl-L-alanine (UMA).</text>
</comment>
<evidence type="ECO:0000256" key="10">
    <source>
        <dbReference type="ARBA" id="ARBA00022840"/>
    </source>
</evidence>
<evidence type="ECO:0000313" key="22">
    <source>
        <dbReference type="Proteomes" id="UP000721415"/>
    </source>
</evidence>
<dbReference type="InterPro" id="IPR013221">
    <property type="entry name" value="Mur_ligase_cen"/>
</dbReference>